<evidence type="ECO:0000313" key="2">
    <source>
        <dbReference type="EMBL" id="JAT20977.1"/>
    </source>
</evidence>
<feature type="compositionally biased region" description="Acidic residues" evidence="1">
    <location>
        <begin position="37"/>
        <end position="51"/>
    </location>
</feature>
<feature type="compositionally biased region" description="Low complexity" evidence="1">
    <location>
        <begin position="22"/>
        <end position="33"/>
    </location>
</feature>
<feature type="non-terminal residue" evidence="2">
    <location>
        <position position="254"/>
    </location>
</feature>
<dbReference type="EMBL" id="GEBQ01019000">
    <property type="protein sequence ID" value="JAT20977.1"/>
    <property type="molecule type" value="Transcribed_RNA"/>
</dbReference>
<gene>
    <name evidence="2" type="ORF">g.7395</name>
</gene>
<organism evidence="2">
    <name type="scientific">Graphocephala atropunctata</name>
    <dbReference type="NCBI Taxonomy" id="36148"/>
    <lineage>
        <taxon>Eukaryota</taxon>
        <taxon>Metazoa</taxon>
        <taxon>Ecdysozoa</taxon>
        <taxon>Arthropoda</taxon>
        <taxon>Hexapoda</taxon>
        <taxon>Insecta</taxon>
        <taxon>Pterygota</taxon>
        <taxon>Neoptera</taxon>
        <taxon>Paraneoptera</taxon>
        <taxon>Hemiptera</taxon>
        <taxon>Auchenorrhyncha</taxon>
        <taxon>Membracoidea</taxon>
        <taxon>Cicadellidae</taxon>
        <taxon>Cicadellinae</taxon>
        <taxon>Cicadellini</taxon>
        <taxon>Graphocephala</taxon>
    </lineage>
</organism>
<feature type="region of interest" description="Disordered" evidence="1">
    <location>
        <begin position="1"/>
        <end position="72"/>
    </location>
</feature>
<dbReference type="AlphaFoldDB" id="A0A1B6LB97"/>
<feature type="non-terminal residue" evidence="2">
    <location>
        <position position="1"/>
    </location>
</feature>
<reference evidence="2" key="1">
    <citation type="submission" date="2015-11" db="EMBL/GenBank/DDBJ databases">
        <title>De novo transcriptome assembly of four potential Pierce s Disease insect vectors from Arizona vineyards.</title>
        <authorList>
            <person name="Tassone E.E."/>
        </authorList>
    </citation>
    <scope>NUCLEOTIDE SEQUENCE</scope>
</reference>
<sequence>SLLRPAESANCEPDDDEVMQLDSSTMSDPSSSTIQGGDEDDPDDINNDSDPDAVQPLGGEDSITDSEPDRSARGEDVLLAEAVTDKPHNESLLRANAVTYLSGVVIHYVLKRYKCSVCEQSLCKENTVLERNDELFVHFKAYDTKTASDFGNLRVPSEGFRLVIDTCLSVFERQISAVICDQGLTKKIYDFCVEAIQQVLPGWFVQCAEHRRFCIDRLILIKLRYELKRIIFSLPKVSKTITNGQDLTENVQKT</sequence>
<name>A0A1B6LB97_9HEMI</name>
<evidence type="ECO:0000256" key="1">
    <source>
        <dbReference type="SAM" id="MobiDB-lite"/>
    </source>
</evidence>
<accession>A0A1B6LB97</accession>
<protein>
    <submittedName>
        <fullName evidence="2">Uncharacterized protein</fullName>
    </submittedName>
</protein>
<proteinExistence type="predicted"/>